<dbReference type="Proteomes" id="UP000324222">
    <property type="component" value="Unassembled WGS sequence"/>
</dbReference>
<protein>
    <submittedName>
        <fullName evidence="1">Uncharacterized protein</fullName>
    </submittedName>
</protein>
<reference evidence="1 2" key="1">
    <citation type="submission" date="2019-05" db="EMBL/GenBank/DDBJ databases">
        <title>Another draft genome of Portunus trituberculatus and its Hox gene families provides insights of decapod evolution.</title>
        <authorList>
            <person name="Jeong J.-H."/>
            <person name="Song I."/>
            <person name="Kim S."/>
            <person name="Choi T."/>
            <person name="Kim D."/>
            <person name="Ryu S."/>
            <person name="Kim W."/>
        </authorList>
    </citation>
    <scope>NUCLEOTIDE SEQUENCE [LARGE SCALE GENOMIC DNA]</scope>
    <source>
        <tissue evidence="1">Muscle</tissue>
    </source>
</reference>
<evidence type="ECO:0000313" key="2">
    <source>
        <dbReference type="Proteomes" id="UP000324222"/>
    </source>
</evidence>
<proteinExistence type="predicted"/>
<sequence length="131" mass="14838">MDPSYPHPCMSLSRSTLHLFHCSLYPSNVPFPLPAPSYLGLLHPCQHPRLSHHHIYPLLPVSLTRPRLHVQPLILMLHPSYIHVPRTTFIIHCSRYPSLPESSDPLPHLSSFCLAPVNALGRDSMLMGRET</sequence>
<dbReference type="EMBL" id="VSRR010026123">
    <property type="protein sequence ID" value="MPC67344.1"/>
    <property type="molecule type" value="Genomic_DNA"/>
</dbReference>
<comment type="caution">
    <text evidence="1">The sequence shown here is derived from an EMBL/GenBank/DDBJ whole genome shotgun (WGS) entry which is preliminary data.</text>
</comment>
<evidence type="ECO:0000313" key="1">
    <source>
        <dbReference type="EMBL" id="MPC67344.1"/>
    </source>
</evidence>
<name>A0A5B7HF92_PORTR</name>
<dbReference type="AlphaFoldDB" id="A0A5B7HF92"/>
<accession>A0A5B7HF92</accession>
<keyword evidence="2" id="KW-1185">Reference proteome</keyword>
<organism evidence="1 2">
    <name type="scientific">Portunus trituberculatus</name>
    <name type="common">Swimming crab</name>
    <name type="synonym">Neptunus trituberculatus</name>
    <dbReference type="NCBI Taxonomy" id="210409"/>
    <lineage>
        <taxon>Eukaryota</taxon>
        <taxon>Metazoa</taxon>
        <taxon>Ecdysozoa</taxon>
        <taxon>Arthropoda</taxon>
        <taxon>Crustacea</taxon>
        <taxon>Multicrustacea</taxon>
        <taxon>Malacostraca</taxon>
        <taxon>Eumalacostraca</taxon>
        <taxon>Eucarida</taxon>
        <taxon>Decapoda</taxon>
        <taxon>Pleocyemata</taxon>
        <taxon>Brachyura</taxon>
        <taxon>Eubrachyura</taxon>
        <taxon>Portunoidea</taxon>
        <taxon>Portunidae</taxon>
        <taxon>Portuninae</taxon>
        <taxon>Portunus</taxon>
    </lineage>
</organism>
<gene>
    <name evidence="1" type="ORF">E2C01_061519</name>
</gene>